<keyword evidence="5 7" id="KW-1015">Disulfide bond</keyword>
<gene>
    <name evidence="10" type="ORF">I5803_14610</name>
</gene>
<dbReference type="InterPro" id="IPR050824">
    <property type="entry name" value="Thiol_disulfide_DsbA"/>
</dbReference>
<organism evidence="10 11">
    <name type="scientific">Caenimonas aquaedulcis</name>
    <dbReference type="NCBI Taxonomy" id="2793270"/>
    <lineage>
        <taxon>Bacteria</taxon>
        <taxon>Pseudomonadati</taxon>
        <taxon>Pseudomonadota</taxon>
        <taxon>Betaproteobacteria</taxon>
        <taxon>Burkholderiales</taxon>
        <taxon>Comamonadaceae</taxon>
        <taxon>Caenimonas</taxon>
    </lineage>
</organism>
<dbReference type="SUPFAM" id="SSF52833">
    <property type="entry name" value="Thioredoxin-like"/>
    <property type="match status" value="1"/>
</dbReference>
<dbReference type="Proteomes" id="UP000651050">
    <property type="component" value="Unassembled WGS sequence"/>
</dbReference>
<evidence type="ECO:0000313" key="11">
    <source>
        <dbReference type="Proteomes" id="UP000651050"/>
    </source>
</evidence>
<dbReference type="InterPro" id="IPR001853">
    <property type="entry name" value="DSBA-like_thioredoxin_dom"/>
</dbReference>
<evidence type="ECO:0000256" key="2">
    <source>
        <dbReference type="ARBA" id="ARBA00005791"/>
    </source>
</evidence>
<dbReference type="InterPro" id="IPR036249">
    <property type="entry name" value="Thioredoxin-like_sf"/>
</dbReference>
<accession>A0A931H6F7</accession>
<dbReference type="PANTHER" id="PTHR35891">
    <property type="entry name" value="THIOL:DISULFIDE INTERCHANGE PROTEIN DSBA"/>
    <property type="match status" value="1"/>
</dbReference>
<evidence type="ECO:0000256" key="1">
    <source>
        <dbReference type="ARBA" id="ARBA00004418"/>
    </source>
</evidence>
<name>A0A931H6F7_9BURK</name>
<dbReference type="InterPro" id="IPR013766">
    <property type="entry name" value="Thioredoxin_domain"/>
</dbReference>
<dbReference type="EMBL" id="JADWYS010000001">
    <property type="protein sequence ID" value="MBG9389265.1"/>
    <property type="molecule type" value="Genomic_DNA"/>
</dbReference>
<evidence type="ECO:0000259" key="9">
    <source>
        <dbReference type="PROSITE" id="PS51352"/>
    </source>
</evidence>
<evidence type="ECO:0000256" key="3">
    <source>
        <dbReference type="ARBA" id="ARBA00022729"/>
    </source>
</evidence>
<dbReference type="PROSITE" id="PS51352">
    <property type="entry name" value="THIOREDOXIN_2"/>
    <property type="match status" value="1"/>
</dbReference>
<dbReference type="GO" id="GO:0042597">
    <property type="term" value="C:periplasmic space"/>
    <property type="evidence" value="ECO:0007669"/>
    <property type="project" value="UniProtKB-SubCell"/>
</dbReference>
<keyword evidence="4 7" id="KW-0574">Periplasm</keyword>
<sequence length="216" mass="24210">MNRREFSQGAACMAAAMALGLPGAVFGQARRPDDGSEYLTLAKRVNVDAPPGKIEVVDFFWYNCPHCNAFEPSLVAWMKKLPDDVVVKRVPVAFREEMVFQQRLYYTLEAMNRLDLHGKVFNSIHTEHVPVHQPAFILEWAGKQGLDKARFQEIYGSFGVTGKVRRAIELADAYKVAAVPALGVAGRYYTDGDLAQNMDRALQVVDYLIAESRKAR</sequence>
<comment type="caution">
    <text evidence="10">The sequence shown here is derived from an EMBL/GenBank/DDBJ whole genome shotgun (WGS) entry which is preliminary data.</text>
</comment>
<proteinExistence type="inferred from homology"/>
<dbReference type="RefSeq" id="WP_196987072.1">
    <property type="nucleotide sequence ID" value="NZ_JADWYS010000001.1"/>
</dbReference>
<protein>
    <recommendedName>
        <fullName evidence="7">Thiol:disulfide interchange protein</fullName>
    </recommendedName>
</protein>
<dbReference type="AlphaFoldDB" id="A0A931H6F7"/>
<evidence type="ECO:0000256" key="4">
    <source>
        <dbReference type="ARBA" id="ARBA00022764"/>
    </source>
</evidence>
<comment type="subcellular location">
    <subcellularLocation>
        <location evidence="1 7">Periplasm</location>
    </subcellularLocation>
</comment>
<dbReference type="Pfam" id="PF01323">
    <property type="entry name" value="DSBA"/>
    <property type="match status" value="1"/>
</dbReference>
<dbReference type="InterPro" id="IPR023205">
    <property type="entry name" value="DsbA/DsbL"/>
</dbReference>
<reference evidence="10" key="1">
    <citation type="submission" date="2020-11" db="EMBL/GenBank/DDBJ databases">
        <title>Bacterial whole genome sequence for Caenimonas sp. DR4.4.</title>
        <authorList>
            <person name="Le V."/>
            <person name="Ko S.-R."/>
            <person name="Ahn C.-Y."/>
            <person name="Oh H.-M."/>
        </authorList>
    </citation>
    <scope>NUCLEOTIDE SEQUENCE</scope>
    <source>
        <strain evidence="10">DR4.4</strain>
    </source>
</reference>
<feature type="disulfide bond" description="Redox-active" evidence="8">
    <location>
        <begin position="64"/>
        <end position="67"/>
    </location>
</feature>
<evidence type="ECO:0000256" key="8">
    <source>
        <dbReference type="PIRSR" id="PIRSR001488-1"/>
    </source>
</evidence>
<feature type="domain" description="Thioredoxin" evidence="9">
    <location>
        <begin position="17"/>
        <end position="173"/>
    </location>
</feature>
<dbReference type="InterPro" id="IPR017937">
    <property type="entry name" value="Thioredoxin_CS"/>
</dbReference>
<comment type="similarity">
    <text evidence="2">Belongs to the thioredoxin family. DsbA subfamily.</text>
</comment>
<evidence type="ECO:0000256" key="7">
    <source>
        <dbReference type="PIRNR" id="PIRNR001488"/>
    </source>
</evidence>
<dbReference type="PROSITE" id="PS00194">
    <property type="entry name" value="THIOREDOXIN_1"/>
    <property type="match status" value="1"/>
</dbReference>
<keyword evidence="3" id="KW-0732">Signal</keyword>
<dbReference type="Gene3D" id="3.40.30.10">
    <property type="entry name" value="Glutaredoxin"/>
    <property type="match status" value="1"/>
</dbReference>
<dbReference type="GO" id="GO:0015036">
    <property type="term" value="F:disulfide oxidoreductase activity"/>
    <property type="evidence" value="ECO:0007669"/>
    <property type="project" value="UniProtKB-ARBA"/>
</dbReference>
<dbReference type="PIRSF" id="PIRSF001488">
    <property type="entry name" value="Tdi_protein"/>
    <property type="match status" value="1"/>
</dbReference>
<keyword evidence="6" id="KW-0676">Redox-active center</keyword>
<dbReference type="PANTHER" id="PTHR35891:SF3">
    <property type="entry name" value="THIOL:DISULFIDE INTERCHANGE PROTEIN DSBL"/>
    <property type="match status" value="1"/>
</dbReference>
<evidence type="ECO:0000256" key="6">
    <source>
        <dbReference type="ARBA" id="ARBA00023284"/>
    </source>
</evidence>
<evidence type="ECO:0000256" key="5">
    <source>
        <dbReference type="ARBA" id="ARBA00023157"/>
    </source>
</evidence>
<evidence type="ECO:0000313" key="10">
    <source>
        <dbReference type="EMBL" id="MBG9389265.1"/>
    </source>
</evidence>
<dbReference type="CDD" id="cd03019">
    <property type="entry name" value="DsbA_DsbA"/>
    <property type="match status" value="1"/>
</dbReference>
<keyword evidence="11" id="KW-1185">Reference proteome</keyword>